<dbReference type="EMBL" id="BARV01012817">
    <property type="protein sequence ID" value="GAI08313.1"/>
    <property type="molecule type" value="Genomic_DNA"/>
</dbReference>
<comment type="caution">
    <text evidence="1">The sequence shown here is derived from an EMBL/GenBank/DDBJ whole genome shotgun (WGS) entry which is preliminary data.</text>
</comment>
<evidence type="ECO:0000313" key="1">
    <source>
        <dbReference type="EMBL" id="GAI08313.1"/>
    </source>
</evidence>
<dbReference type="AlphaFoldDB" id="X1KNQ0"/>
<name>X1KNQ0_9ZZZZ</name>
<accession>X1KNQ0</accession>
<reference evidence="1" key="1">
    <citation type="journal article" date="2014" name="Front. Microbiol.">
        <title>High frequency of phylogenetically diverse reductive dehalogenase-homologous genes in deep subseafloor sedimentary metagenomes.</title>
        <authorList>
            <person name="Kawai M."/>
            <person name="Futagami T."/>
            <person name="Toyoda A."/>
            <person name="Takaki Y."/>
            <person name="Nishi S."/>
            <person name="Hori S."/>
            <person name="Arai W."/>
            <person name="Tsubouchi T."/>
            <person name="Morono Y."/>
            <person name="Uchiyama I."/>
            <person name="Ito T."/>
            <person name="Fujiyama A."/>
            <person name="Inagaki F."/>
            <person name="Takami H."/>
        </authorList>
    </citation>
    <scope>NUCLEOTIDE SEQUENCE</scope>
    <source>
        <strain evidence="1">Expedition CK06-06</strain>
    </source>
</reference>
<sequence length="77" mass="8312">AMFSYVINLRLQMMYPAADKALISLKLGFTGTSGANATTEPFQVTPLSGKTRKKVLMLSQLYLQLTSTGSSPLGKNI</sequence>
<feature type="non-terminal residue" evidence="1">
    <location>
        <position position="1"/>
    </location>
</feature>
<proteinExistence type="predicted"/>
<gene>
    <name evidence="1" type="ORF">S06H3_23541</name>
</gene>
<protein>
    <submittedName>
        <fullName evidence="1">Uncharacterized protein</fullName>
    </submittedName>
</protein>
<organism evidence="1">
    <name type="scientific">marine sediment metagenome</name>
    <dbReference type="NCBI Taxonomy" id="412755"/>
    <lineage>
        <taxon>unclassified sequences</taxon>
        <taxon>metagenomes</taxon>
        <taxon>ecological metagenomes</taxon>
    </lineage>
</organism>